<proteinExistence type="predicted"/>
<dbReference type="RefSeq" id="WP_019950037.1">
    <property type="nucleotide sequence ID" value="NZ_JBHLVX010000013.1"/>
</dbReference>
<dbReference type="Proteomes" id="UP001589814">
    <property type="component" value="Unassembled WGS sequence"/>
</dbReference>
<evidence type="ECO:0000313" key="1">
    <source>
        <dbReference type="EMBL" id="MFC0267190.1"/>
    </source>
</evidence>
<comment type="caution">
    <text evidence="1">The sequence shown here is derived from an EMBL/GenBank/DDBJ whole genome shotgun (WGS) entry which is preliminary data.</text>
</comment>
<dbReference type="Gene3D" id="3.20.20.410">
    <property type="entry name" value="Protein of unknown function UPF0759"/>
    <property type="match status" value="1"/>
</dbReference>
<evidence type="ECO:0000313" key="2">
    <source>
        <dbReference type="Proteomes" id="UP001589814"/>
    </source>
</evidence>
<dbReference type="PANTHER" id="PTHR30348">
    <property type="entry name" value="UNCHARACTERIZED PROTEIN YECE"/>
    <property type="match status" value="1"/>
</dbReference>
<protein>
    <submittedName>
        <fullName evidence="1">DUF72 domain-containing protein</fullName>
    </submittedName>
</protein>
<dbReference type="InterPro" id="IPR002763">
    <property type="entry name" value="DUF72"/>
</dbReference>
<dbReference type="PANTHER" id="PTHR30348:SF9">
    <property type="entry name" value="UPF0759 PROTEIN YECE"/>
    <property type="match status" value="1"/>
</dbReference>
<dbReference type="Pfam" id="PF01904">
    <property type="entry name" value="DUF72"/>
    <property type="match status" value="1"/>
</dbReference>
<name>A0ABV6G0T3_9GAMM</name>
<dbReference type="EMBL" id="JBHLVX010000013">
    <property type="protein sequence ID" value="MFC0267190.1"/>
    <property type="molecule type" value="Genomic_DNA"/>
</dbReference>
<dbReference type="SUPFAM" id="SSF117396">
    <property type="entry name" value="TM1631-like"/>
    <property type="match status" value="1"/>
</dbReference>
<organism evidence="1 2">
    <name type="scientific">Kushneria aurantia</name>
    <dbReference type="NCBI Taxonomy" id="504092"/>
    <lineage>
        <taxon>Bacteria</taxon>
        <taxon>Pseudomonadati</taxon>
        <taxon>Pseudomonadota</taxon>
        <taxon>Gammaproteobacteria</taxon>
        <taxon>Oceanospirillales</taxon>
        <taxon>Halomonadaceae</taxon>
        <taxon>Kushneria</taxon>
    </lineage>
</organism>
<gene>
    <name evidence="1" type="ORF">ACFFHW_04090</name>
</gene>
<dbReference type="InterPro" id="IPR036520">
    <property type="entry name" value="UPF0759_sf"/>
</dbReference>
<reference evidence="1 2" key="1">
    <citation type="submission" date="2024-09" db="EMBL/GenBank/DDBJ databases">
        <authorList>
            <person name="Sun Q."/>
            <person name="Mori K."/>
        </authorList>
    </citation>
    <scope>NUCLEOTIDE SEQUENCE [LARGE SCALE GENOMIC DNA]</scope>
    <source>
        <strain evidence="1 2">CCM 7415</strain>
    </source>
</reference>
<sequence>MSEAPANGGLRLGLAMWANPDWRGSLYSPYAASSEALPEYAAVFSCVEGNTTFYSGAPREKVVAGWAAQAPAHFRFCFKLPAALTHEARLAGVEARLDDFLQRLAPLHDRLGPTMIQLPRDFGADELPHLAQLLKRWPQQLPCAVEVRDSEFFHKGSAERDLNALLISRHVDRVMLDTRALFATPAGDDARLQQAQREKPRRPLHVISTGKQPLVRFIGHFDDAINQQRFTPWIERLALWIEQGKTPVLFVHTPDNRQAPLLARAFYKRLGERIALPPLTPFAGEQQASLF</sequence>
<keyword evidence="2" id="KW-1185">Reference proteome</keyword>
<accession>A0ABV6G0T3</accession>